<dbReference type="RefSeq" id="XP_056697401.1">
    <property type="nucleotide sequence ID" value="XM_056841423.1"/>
</dbReference>
<dbReference type="PANTHER" id="PTHR33116">
    <property type="entry name" value="REVERSE TRANSCRIPTASE ZINC-BINDING DOMAIN-CONTAINING PROTEIN-RELATED-RELATED"/>
    <property type="match status" value="1"/>
</dbReference>
<accession>A0ABM3RP46</accession>
<protein>
    <recommendedName>
        <fullName evidence="2">Reverse transcriptase domain-containing protein</fullName>
    </recommendedName>
</protein>
<reference evidence="3" key="1">
    <citation type="journal article" date="2021" name="Nat. Commun.">
        <title>Genomic analyses provide insights into spinach domestication and the genetic basis of agronomic traits.</title>
        <authorList>
            <person name="Cai X."/>
            <person name="Sun X."/>
            <person name="Xu C."/>
            <person name="Sun H."/>
            <person name="Wang X."/>
            <person name="Ge C."/>
            <person name="Zhang Z."/>
            <person name="Wang Q."/>
            <person name="Fei Z."/>
            <person name="Jiao C."/>
            <person name="Wang Q."/>
        </authorList>
    </citation>
    <scope>NUCLEOTIDE SEQUENCE [LARGE SCALE GENOMIC DNA]</scope>
    <source>
        <strain evidence="3">cv. Varoflay</strain>
    </source>
</reference>
<sequence length="164" mass="17992">MVGKTASIFVSLLLLLVFSSMDSGIVGGRITEFAAAPPLIPLDITIYQMDHGLSVNSIYSILVNGHPTSPFQAKKGLRQGDPLSPFLIALGMEFLSRCMSQLKQTPDFNFHPKCERLNITHLMFADDLLFFSREDVVSVQLLLAAFQKFSSASGLEANLIKSNI</sequence>
<dbReference type="Proteomes" id="UP000813463">
    <property type="component" value="Chromosome 4"/>
</dbReference>
<evidence type="ECO:0000256" key="1">
    <source>
        <dbReference type="SAM" id="SignalP"/>
    </source>
</evidence>
<reference evidence="4" key="2">
    <citation type="submission" date="2025-08" db="UniProtKB">
        <authorList>
            <consortium name="RefSeq"/>
        </authorList>
    </citation>
    <scope>IDENTIFICATION</scope>
    <source>
        <tissue evidence="4">Leaf</tissue>
    </source>
</reference>
<proteinExistence type="predicted"/>
<evidence type="ECO:0000313" key="3">
    <source>
        <dbReference type="Proteomes" id="UP000813463"/>
    </source>
</evidence>
<feature type="chain" id="PRO_5045547297" description="Reverse transcriptase domain-containing protein" evidence="1">
    <location>
        <begin position="28"/>
        <end position="164"/>
    </location>
</feature>
<evidence type="ECO:0000313" key="4">
    <source>
        <dbReference type="RefSeq" id="XP_056697401.1"/>
    </source>
</evidence>
<organism evidence="3 4">
    <name type="scientific">Spinacia oleracea</name>
    <name type="common">Spinach</name>
    <dbReference type="NCBI Taxonomy" id="3562"/>
    <lineage>
        <taxon>Eukaryota</taxon>
        <taxon>Viridiplantae</taxon>
        <taxon>Streptophyta</taxon>
        <taxon>Embryophyta</taxon>
        <taxon>Tracheophyta</taxon>
        <taxon>Spermatophyta</taxon>
        <taxon>Magnoliopsida</taxon>
        <taxon>eudicotyledons</taxon>
        <taxon>Gunneridae</taxon>
        <taxon>Pentapetalae</taxon>
        <taxon>Caryophyllales</taxon>
        <taxon>Chenopodiaceae</taxon>
        <taxon>Chenopodioideae</taxon>
        <taxon>Anserineae</taxon>
        <taxon>Spinacia</taxon>
    </lineage>
</organism>
<evidence type="ECO:0000259" key="2">
    <source>
        <dbReference type="PROSITE" id="PS50878"/>
    </source>
</evidence>
<feature type="signal peptide" evidence="1">
    <location>
        <begin position="1"/>
        <end position="27"/>
    </location>
</feature>
<keyword evidence="1" id="KW-0732">Signal</keyword>
<keyword evidence="3" id="KW-1185">Reference proteome</keyword>
<name>A0ABM3RP46_SPIOL</name>
<dbReference type="Pfam" id="PF00078">
    <property type="entry name" value="RVT_1"/>
    <property type="match status" value="1"/>
</dbReference>
<dbReference type="PROSITE" id="PS50878">
    <property type="entry name" value="RT_POL"/>
    <property type="match status" value="1"/>
</dbReference>
<dbReference type="PANTHER" id="PTHR33116:SF84">
    <property type="entry name" value="RNA-DIRECTED DNA POLYMERASE"/>
    <property type="match status" value="1"/>
</dbReference>
<dbReference type="InterPro" id="IPR000477">
    <property type="entry name" value="RT_dom"/>
</dbReference>
<dbReference type="GeneID" id="130471360"/>
<gene>
    <name evidence="4" type="primary">LOC130471360</name>
</gene>
<feature type="domain" description="Reverse transcriptase" evidence="2">
    <location>
        <begin position="1"/>
        <end position="164"/>
    </location>
</feature>